<comment type="caution">
    <text evidence="2">The sequence shown here is derived from an EMBL/GenBank/DDBJ whole genome shotgun (WGS) entry which is preliminary data.</text>
</comment>
<accession>J9EIC8</accession>
<feature type="compositionally biased region" description="Polar residues" evidence="1">
    <location>
        <begin position="1"/>
        <end position="26"/>
    </location>
</feature>
<evidence type="ECO:0000313" key="2">
    <source>
        <dbReference type="EMBL" id="EJW75139.1"/>
    </source>
</evidence>
<sequence length="104" mass="9591">MDHFGSPSQSASVITSLGGQIPSSGHTIGPASILTGSGPSSILGSANIMSGPSVTLGPGSVVIGGGSTSSLSNVGCSGPSSMLANVGPSSVLGGSMLGQHGGPG</sequence>
<organism evidence="2 3">
    <name type="scientific">Wuchereria bancrofti</name>
    <dbReference type="NCBI Taxonomy" id="6293"/>
    <lineage>
        <taxon>Eukaryota</taxon>
        <taxon>Metazoa</taxon>
        <taxon>Ecdysozoa</taxon>
        <taxon>Nematoda</taxon>
        <taxon>Chromadorea</taxon>
        <taxon>Rhabditida</taxon>
        <taxon>Spirurina</taxon>
        <taxon>Spiruromorpha</taxon>
        <taxon>Filarioidea</taxon>
        <taxon>Onchocercidae</taxon>
        <taxon>Wuchereria</taxon>
    </lineage>
</organism>
<dbReference type="EMBL" id="ADBV01011033">
    <property type="protein sequence ID" value="EJW75139.1"/>
    <property type="molecule type" value="Genomic_DNA"/>
</dbReference>
<reference evidence="3" key="1">
    <citation type="submission" date="2012-08" db="EMBL/GenBank/DDBJ databases">
        <title>The Genome Sequence of Wuchereria bancrofti.</title>
        <authorList>
            <person name="Nutman T.B."/>
            <person name="Fink D.L."/>
            <person name="Russ C."/>
            <person name="Young S."/>
            <person name="Zeng Q."/>
            <person name="Koehrsen M."/>
            <person name="Alvarado L."/>
            <person name="Berlin A."/>
            <person name="Chapman S.B."/>
            <person name="Chen Z."/>
            <person name="Freedman E."/>
            <person name="Gellesch M."/>
            <person name="Goldberg J."/>
            <person name="Griggs A."/>
            <person name="Gujja S."/>
            <person name="Heilman E.R."/>
            <person name="Heiman D."/>
            <person name="Hepburn T."/>
            <person name="Howarth C."/>
            <person name="Jen D."/>
            <person name="Larson L."/>
            <person name="Lewis B."/>
            <person name="Mehta T."/>
            <person name="Park D."/>
            <person name="Pearson M."/>
            <person name="Roberts A."/>
            <person name="Saif S."/>
            <person name="Shea T."/>
            <person name="Shenoy N."/>
            <person name="Sisk P."/>
            <person name="Stolte C."/>
            <person name="Sykes S."/>
            <person name="Walk T."/>
            <person name="White J."/>
            <person name="Yandava C."/>
            <person name="Haas B."/>
            <person name="Henn M.R."/>
            <person name="Nusbaum C."/>
            <person name="Birren B."/>
        </authorList>
    </citation>
    <scope>NUCLEOTIDE SEQUENCE [LARGE SCALE GENOMIC DNA]</scope>
    <source>
        <strain evidence="3">NA</strain>
    </source>
</reference>
<evidence type="ECO:0000313" key="3">
    <source>
        <dbReference type="Proteomes" id="UP000004810"/>
    </source>
</evidence>
<dbReference type="AlphaFoldDB" id="J9EIC8"/>
<dbReference type="Proteomes" id="UP000004810">
    <property type="component" value="Unassembled WGS sequence"/>
</dbReference>
<proteinExistence type="predicted"/>
<feature type="region of interest" description="Disordered" evidence="1">
    <location>
        <begin position="1"/>
        <end position="34"/>
    </location>
</feature>
<gene>
    <name evidence="2" type="ORF">WUBG_13951</name>
</gene>
<protein>
    <submittedName>
        <fullName evidence="2">Uncharacterized protein</fullName>
    </submittedName>
</protein>
<name>J9EIC8_WUCBA</name>
<evidence type="ECO:0000256" key="1">
    <source>
        <dbReference type="SAM" id="MobiDB-lite"/>
    </source>
</evidence>